<evidence type="ECO:0000313" key="5">
    <source>
        <dbReference type="Proteomes" id="UP000220133"/>
    </source>
</evidence>
<dbReference type="InterPro" id="IPR032508">
    <property type="entry name" value="FecR_C"/>
</dbReference>
<dbReference type="InterPro" id="IPR012373">
    <property type="entry name" value="Ferrdict_sens_TM"/>
</dbReference>
<dbReference type="EMBL" id="CP023777">
    <property type="protein sequence ID" value="ATL45842.1"/>
    <property type="molecule type" value="Genomic_DNA"/>
</dbReference>
<keyword evidence="1" id="KW-0472">Membrane</keyword>
<dbReference type="RefSeq" id="WP_098192232.1">
    <property type="nucleotide sequence ID" value="NZ_CP023777.1"/>
</dbReference>
<organism evidence="4 5">
    <name type="scientific">Chitinophaga caeni</name>
    <dbReference type="NCBI Taxonomy" id="2029983"/>
    <lineage>
        <taxon>Bacteria</taxon>
        <taxon>Pseudomonadati</taxon>
        <taxon>Bacteroidota</taxon>
        <taxon>Chitinophagia</taxon>
        <taxon>Chitinophagales</taxon>
        <taxon>Chitinophagaceae</taxon>
        <taxon>Chitinophaga</taxon>
    </lineage>
</organism>
<keyword evidence="1" id="KW-0812">Transmembrane</keyword>
<evidence type="ECO:0000259" key="3">
    <source>
        <dbReference type="Pfam" id="PF16344"/>
    </source>
</evidence>
<dbReference type="GO" id="GO:0016989">
    <property type="term" value="F:sigma factor antagonist activity"/>
    <property type="evidence" value="ECO:0007669"/>
    <property type="project" value="TreeGrafter"/>
</dbReference>
<dbReference type="OrthoDB" id="1452822at2"/>
<dbReference type="InterPro" id="IPR006860">
    <property type="entry name" value="FecR"/>
</dbReference>
<dbReference type="PANTHER" id="PTHR30273">
    <property type="entry name" value="PERIPLASMIC SIGNAL SENSOR AND SIGMA FACTOR ACTIVATOR FECR-RELATED"/>
    <property type="match status" value="1"/>
</dbReference>
<dbReference type="Proteomes" id="UP000220133">
    <property type="component" value="Chromosome"/>
</dbReference>
<name>A0A291QPP0_9BACT</name>
<sequence>MVKPNNSILQKYLENTCSESERQLVDAWYAQLSHNDSTRHFDSDKEYRQALHTLLWQEVQQASLETPARKIFLNNKYWAAAAILVFVTVGYFVFYRQAPKVSPGLAQSLDTINAPLAQVTSVQLPDGSIAWLKPGSRLVIPTRFTASTRKIELLHGEIFLEVSADPSKPFLLTAGKNKVEVLGTSFNTKYGYAGQEDAVAVVSGKVRVRFGQRSPVDLGTGKTAVLSKSGNIELKNIQDFPAVAAWHSGEMVYQQETFANIVTNLQAFYGVKIHFRRPATSQNRVTGKFRYEQSVDDILHEICLVHGNTYTKDSEGQYWIE</sequence>
<dbReference type="Pfam" id="PF16344">
    <property type="entry name" value="FecR_C"/>
    <property type="match status" value="1"/>
</dbReference>
<dbReference type="Gene3D" id="2.60.120.1440">
    <property type="match status" value="1"/>
</dbReference>
<dbReference type="KEGG" id="cbae:COR50_00960"/>
<dbReference type="Gene3D" id="3.55.50.30">
    <property type="match status" value="1"/>
</dbReference>
<evidence type="ECO:0000313" key="4">
    <source>
        <dbReference type="EMBL" id="ATL45842.1"/>
    </source>
</evidence>
<feature type="domain" description="Protein FecR C-terminal" evidence="3">
    <location>
        <begin position="251"/>
        <end position="313"/>
    </location>
</feature>
<evidence type="ECO:0008006" key="6">
    <source>
        <dbReference type="Google" id="ProtNLM"/>
    </source>
</evidence>
<dbReference type="Pfam" id="PF04773">
    <property type="entry name" value="FecR"/>
    <property type="match status" value="1"/>
</dbReference>
<keyword evidence="5" id="KW-1185">Reference proteome</keyword>
<accession>A0A291QPP0</accession>
<reference evidence="4 5" key="1">
    <citation type="submission" date="2017-10" db="EMBL/GenBank/DDBJ databases">
        <title>Paenichitinophaga pekingensis gen. nov., sp. nov., isolated from activated sludge.</title>
        <authorList>
            <person name="Jin D."/>
            <person name="Kong X."/>
            <person name="Deng Y."/>
            <person name="Bai Z."/>
        </authorList>
    </citation>
    <scope>NUCLEOTIDE SEQUENCE [LARGE SCALE GENOMIC DNA]</scope>
    <source>
        <strain evidence="4 5">13</strain>
    </source>
</reference>
<feature type="domain" description="FecR protein" evidence="2">
    <location>
        <begin position="111"/>
        <end position="207"/>
    </location>
</feature>
<dbReference type="AlphaFoldDB" id="A0A291QPP0"/>
<keyword evidence="1" id="KW-1133">Transmembrane helix</keyword>
<dbReference type="PANTHER" id="PTHR30273:SF2">
    <property type="entry name" value="PROTEIN FECR"/>
    <property type="match status" value="1"/>
</dbReference>
<protein>
    <recommendedName>
        <fullName evidence="6">Iron dicitrate transport regulator FecR</fullName>
    </recommendedName>
</protein>
<dbReference type="PIRSF" id="PIRSF018266">
    <property type="entry name" value="FecR"/>
    <property type="match status" value="1"/>
</dbReference>
<proteinExistence type="predicted"/>
<evidence type="ECO:0000259" key="2">
    <source>
        <dbReference type="Pfam" id="PF04773"/>
    </source>
</evidence>
<feature type="transmembrane region" description="Helical" evidence="1">
    <location>
        <begin position="77"/>
        <end position="95"/>
    </location>
</feature>
<evidence type="ECO:0000256" key="1">
    <source>
        <dbReference type="SAM" id="Phobius"/>
    </source>
</evidence>
<gene>
    <name evidence="4" type="ORF">COR50_00960</name>
</gene>